<dbReference type="SUPFAM" id="SSF48452">
    <property type="entry name" value="TPR-like"/>
    <property type="match status" value="1"/>
</dbReference>
<dbReference type="Gene3D" id="1.25.40.10">
    <property type="entry name" value="Tetratricopeptide repeat domain"/>
    <property type="match status" value="1"/>
</dbReference>
<dbReference type="EMBL" id="JWZT01003668">
    <property type="protein sequence ID" value="KII65933.1"/>
    <property type="molecule type" value="Genomic_DNA"/>
</dbReference>
<gene>
    <name evidence="1" type="ORF">RF11_11607</name>
</gene>
<comment type="caution">
    <text evidence="1">The sequence shown here is derived from an EMBL/GenBank/DDBJ whole genome shotgun (WGS) entry which is preliminary data.</text>
</comment>
<proteinExistence type="predicted"/>
<dbReference type="InterPro" id="IPR011990">
    <property type="entry name" value="TPR-like_helical_dom_sf"/>
</dbReference>
<organism evidence="1 2">
    <name type="scientific">Thelohanellus kitauei</name>
    <name type="common">Myxosporean</name>
    <dbReference type="NCBI Taxonomy" id="669202"/>
    <lineage>
        <taxon>Eukaryota</taxon>
        <taxon>Metazoa</taxon>
        <taxon>Cnidaria</taxon>
        <taxon>Myxozoa</taxon>
        <taxon>Myxosporea</taxon>
        <taxon>Bivalvulida</taxon>
        <taxon>Platysporina</taxon>
        <taxon>Myxobolidae</taxon>
        <taxon>Thelohanellus</taxon>
    </lineage>
</organism>
<sequence>MGPAITSLLANGYEVFNDEEEAPTMSIDEAKYESSNLVVKAREYVASHQYEAAALAFYQAAEIRKIYQLKSENVIQTYDSSANWFLKVKDIRAVICFQNVIELYLEKDNIKLAIKHCFQYGYLCEQVLQDKTHSNNLYDWADEFRHKHGYQHICPLIKFKRNITNKGDNTNLSIKNFIVYKWDGCRHVIDYMCKQIYNA</sequence>
<reference evidence="1 2" key="1">
    <citation type="journal article" date="2014" name="Genome Biol. Evol.">
        <title>The genome of the myxosporean Thelohanellus kitauei shows adaptations to nutrient acquisition within its fish host.</title>
        <authorList>
            <person name="Yang Y."/>
            <person name="Xiong J."/>
            <person name="Zhou Z."/>
            <person name="Huo F."/>
            <person name="Miao W."/>
            <person name="Ran C."/>
            <person name="Liu Y."/>
            <person name="Zhang J."/>
            <person name="Feng J."/>
            <person name="Wang M."/>
            <person name="Wang M."/>
            <person name="Wang L."/>
            <person name="Yao B."/>
        </authorList>
    </citation>
    <scope>NUCLEOTIDE SEQUENCE [LARGE SCALE GENOMIC DNA]</scope>
    <source>
        <strain evidence="1">Wuqing</strain>
    </source>
</reference>
<protein>
    <submittedName>
        <fullName evidence="1">Uncharacterized protein</fullName>
    </submittedName>
</protein>
<keyword evidence="2" id="KW-1185">Reference proteome</keyword>
<dbReference type="AlphaFoldDB" id="A0A0C2J9W4"/>
<dbReference type="Pfam" id="PF14938">
    <property type="entry name" value="SNAP"/>
    <property type="match status" value="1"/>
</dbReference>
<evidence type="ECO:0000313" key="1">
    <source>
        <dbReference type="EMBL" id="KII65933.1"/>
    </source>
</evidence>
<evidence type="ECO:0000313" key="2">
    <source>
        <dbReference type="Proteomes" id="UP000031668"/>
    </source>
</evidence>
<dbReference type="Proteomes" id="UP000031668">
    <property type="component" value="Unassembled WGS sequence"/>
</dbReference>
<accession>A0A0C2J9W4</accession>
<name>A0A0C2J9W4_THEKT</name>